<evidence type="ECO:0000313" key="3">
    <source>
        <dbReference type="EMBL" id="SEU32956.1"/>
    </source>
</evidence>
<dbReference type="InterPro" id="IPR014710">
    <property type="entry name" value="RmlC-like_jellyroll"/>
</dbReference>
<dbReference type="Proteomes" id="UP000321514">
    <property type="component" value="Unassembled WGS sequence"/>
</dbReference>
<dbReference type="EMBL" id="BJXR01000034">
    <property type="protein sequence ID" value="GEN09555.1"/>
    <property type="molecule type" value="Genomic_DNA"/>
</dbReference>
<feature type="domain" description="(S)-ureidoglycine aminohydrolase cupin" evidence="1">
    <location>
        <begin position="62"/>
        <end position="96"/>
    </location>
</feature>
<dbReference type="RefSeq" id="WP_074957644.1">
    <property type="nucleotide sequence ID" value="NZ_BJXR01000034.1"/>
</dbReference>
<dbReference type="CDD" id="cd06990">
    <property type="entry name" value="cupin_DUF861"/>
    <property type="match status" value="1"/>
</dbReference>
<dbReference type="InterPro" id="IPR011051">
    <property type="entry name" value="RmlC_Cupin_sf"/>
</dbReference>
<dbReference type="Proteomes" id="UP000183760">
    <property type="component" value="Unassembled WGS sequence"/>
</dbReference>
<dbReference type="AlphaFoldDB" id="A0A511T5X6"/>
<dbReference type="SUPFAM" id="SSF51182">
    <property type="entry name" value="RmlC-like cupins"/>
    <property type="match status" value="1"/>
</dbReference>
<dbReference type="Pfam" id="PF05899">
    <property type="entry name" value="Cupin_3"/>
    <property type="match status" value="1"/>
</dbReference>
<dbReference type="InterPro" id="IPR008579">
    <property type="entry name" value="UGlyAH_Cupin_dom"/>
</dbReference>
<proteinExistence type="predicted"/>
<protein>
    <submittedName>
        <fullName evidence="2">Cupin</fullName>
    </submittedName>
</protein>
<dbReference type="STRING" id="1334629.MFUL124B02_18050"/>
<evidence type="ECO:0000313" key="5">
    <source>
        <dbReference type="Proteomes" id="UP000321514"/>
    </source>
</evidence>
<comment type="caution">
    <text evidence="2">The sequence shown here is derived from an EMBL/GenBank/DDBJ whole genome shotgun (WGS) entry which is preliminary data.</text>
</comment>
<reference evidence="2 5" key="2">
    <citation type="submission" date="2019-07" db="EMBL/GenBank/DDBJ databases">
        <title>Whole genome shotgun sequence of Myxococcus fulvus NBRC 100333.</title>
        <authorList>
            <person name="Hosoyama A."/>
            <person name="Uohara A."/>
            <person name="Ohji S."/>
            <person name="Ichikawa N."/>
        </authorList>
    </citation>
    <scope>NUCLEOTIDE SEQUENCE [LARGE SCALE GENOMIC DNA]</scope>
    <source>
        <strain evidence="2 5">NBRC 100333</strain>
    </source>
</reference>
<evidence type="ECO:0000313" key="4">
    <source>
        <dbReference type="Proteomes" id="UP000183760"/>
    </source>
</evidence>
<keyword evidence="4" id="KW-1185">Reference proteome</keyword>
<accession>A0A511T5X6</accession>
<sequence length="140" mass="15205">MSEFSIKRFSAPDERRPFAGHGHAEILRFDDDTTVGRVVFEPGWKWSQDIKPLAGTDSCQVAHACYIVSGRMVIRMDDGTELEAGPGDVAIIPPGHDAWVLGDEACIAVDFEGMGHYAERGAPQGRARVQSSTQQAPGVH</sequence>
<dbReference type="Gene3D" id="2.60.120.10">
    <property type="entry name" value="Jelly Rolls"/>
    <property type="match status" value="1"/>
</dbReference>
<dbReference type="EMBL" id="FOIB01000009">
    <property type="protein sequence ID" value="SEU32956.1"/>
    <property type="molecule type" value="Genomic_DNA"/>
</dbReference>
<gene>
    <name evidence="2" type="ORF">MFU01_45920</name>
    <name evidence="3" type="ORF">SAMN05443572_109209</name>
</gene>
<dbReference type="OrthoDB" id="161242at2"/>
<evidence type="ECO:0000313" key="2">
    <source>
        <dbReference type="EMBL" id="GEN09555.1"/>
    </source>
</evidence>
<name>A0A511T5X6_MYXFU</name>
<reference evidence="3 4" key="1">
    <citation type="submission" date="2016-10" db="EMBL/GenBank/DDBJ databases">
        <authorList>
            <person name="Varghese N."/>
            <person name="Submissions S."/>
        </authorList>
    </citation>
    <scope>NUCLEOTIDE SEQUENCE [LARGE SCALE GENOMIC DNA]</scope>
    <source>
        <strain evidence="3 4">DSM 16525</strain>
    </source>
</reference>
<evidence type="ECO:0000259" key="1">
    <source>
        <dbReference type="Pfam" id="PF05899"/>
    </source>
</evidence>
<organism evidence="2 5">
    <name type="scientific">Myxococcus fulvus</name>
    <dbReference type="NCBI Taxonomy" id="33"/>
    <lineage>
        <taxon>Bacteria</taxon>
        <taxon>Pseudomonadati</taxon>
        <taxon>Myxococcota</taxon>
        <taxon>Myxococcia</taxon>
        <taxon>Myxococcales</taxon>
        <taxon>Cystobacterineae</taxon>
        <taxon>Myxococcaceae</taxon>
        <taxon>Myxococcus</taxon>
    </lineage>
</organism>